<keyword evidence="7 10" id="KW-0472">Membrane</keyword>
<feature type="transmembrane region" description="Helical" evidence="10">
    <location>
        <begin position="58"/>
        <end position="76"/>
    </location>
</feature>
<dbReference type="InterPro" id="IPR004117">
    <property type="entry name" value="7tm6_olfct_rcpt"/>
</dbReference>
<dbReference type="GO" id="GO:0004984">
    <property type="term" value="F:olfactory receptor activity"/>
    <property type="evidence" value="ECO:0007669"/>
    <property type="project" value="InterPro"/>
</dbReference>
<dbReference type="PANTHER" id="PTHR21137">
    <property type="entry name" value="ODORANT RECEPTOR"/>
    <property type="match status" value="1"/>
</dbReference>
<evidence type="ECO:0000256" key="1">
    <source>
        <dbReference type="ARBA" id="ARBA00004651"/>
    </source>
</evidence>
<evidence type="ECO:0000256" key="10">
    <source>
        <dbReference type="SAM" id="Phobius"/>
    </source>
</evidence>
<keyword evidence="12" id="KW-1185">Reference proteome</keyword>
<evidence type="ECO:0000256" key="7">
    <source>
        <dbReference type="ARBA" id="ARBA00023136"/>
    </source>
</evidence>
<reference evidence="11" key="1">
    <citation type="submission" date="2020-05" db="UniProtKB">
        <authorList>
            <consortium name="EnsemblMetazoa"/>
        </authorList>
    </citation>
    <scope>IDENTIFICATION</scope>
    <source>
        <strain evidence="11">SANGQUA</strain>
    </source>
</reference>
<dbReference type="EnsemblMetazoa" id="AQUA008657-RA">
    <property type="protein sequence ID" value="AQUA008657-PA"/>
    <property type="gene ID" value="AQUA008657"/>
</dbReference>
<feature type="transmembrane region" description="Helical" evidence="10">
    <location>
        <begin position="152"/>
        <end position="174"/>
    </location>
</feature>
<dbReference type="GO" id="GO:0007165">
    <property type="term" value="P:signal transduction"/>
    <property type="evidence" value="ECO:0007669"/>
    <property type="project" value="UniProtKB-KW"/>
</dbReference>
<evidence type="ECO:0000313" key="11">
    <source>
        <dbReference type="EnsemblMetazoa" id="AQUA008657-PA"/>
    </source>
</evidence>
<accession>A0A182XFP9</accession>
<dbReference type="VEuPathDB" id="VectorBase:AQUA008657"/>
<keyword evidence="4 10" id="KW-0812">Transmembrane</keyword>
<keyword evidence="8" id="KW-0675">Receptor</keyword>
<evidence type="ECO:0000256" key="6">
    <source>
        <dbReference type="ARBA" id="ARBA00022989"/>
    </source>
</evidence>
<sequence length="419" mass="49093">RSPVAVQDVPYAAIRQQADPVLHRITHYTEHSDLFIMQRYFEKIYAIHYTPHGWHDRILWYLYRALYGLIYLSYIHKTHWVLHHPQDSFSTANILGVMWFFSVVILRVAILEWYYPLMLRMQTFLNDHTSYQRTDPWTVGRRARFYRRTNRVILTVMGINLAETVCFTATNVMTLDEFMLQFRGAIVGGWPVQIVYGVLTMGFGGMYCMGFMICYLLLSIFKLEVDILIHSLEEVGRSVRLESDFGDSGDIFWNNIVDQLRPHMQRLDVLFVQLQQLKAVIGPIAFVQYYSTYLIIADCCLILVSHGLSSFSIVYFISMLVFLTESFLLCRGVENLRDLKPRIASTVYDFDWMLQMRCTNPRHRAQYRHVRRTLLLLTAQSDQTIQFSFAGIGEISMNSFAQLLEKSYSMLTFLLQFAK</sequence>
<feature type="transmembrane region" description="Helical" evidence="10">
    <location>
        <begin position="96"/>
        <end position="115"/>
    </location>
</feature>
<keyword evidence="9" id="KW-0807">Transducer</keyword>
<feature type="transmembrane region" description="Helical" evidence="10">
    <location>
        <begin position="310"/>
        <end position="330"/>
    </location>
</feature>
<proteinExistence type="predicted"/>
<comment type="subcellular location">
    <subcellularLocation>
        <location evidence="1">Cell membrane</location>
        <topology evidence="1">Multi-pass membrane protein</topology>
    </subcellularLocation>
</comment>
<keyword evidence="6 10" id="KW-1133">Transmembrane helix</keyword>
<organism evidence="11 12">
    <name type="scientific">Anopheles quadriannulatus</name>
    <name type="common">Mosquito</name>
    <dbReference type="NCBI Taxonomy" id="34691"/>
    <lineage>
        <taxon>Eukaryota</taxon>
        <taxon>Metazoa</taxon>
        <taxon>Ecdysozoa</taxon>
        <taxon>Arthropoda</taxon>
        <taxon>Hexapoda</taxon>
        <taxon>Insecta</taxon>
        <taxon>Pterygota</taxon>
        <taxon>Neoptera</taxon>
        <taxon>Endopterygota</taxon>
        <taxon>Diptera</taxon>
        <taxon>Nematocera</taxon>
        <taxon>Culicoidea</taxon>
        <taxon>Culicidae</taxon>
        <taxon>Anophelinae</taxon>
        <taxon>Anopheles</taxon>
    </lineage>
</organism>
<dbReference type="GO" id="GO:0005549">
    <property type="term" value="F:odorant binding"/>
    <property type="evidence" value="ECO:0007669"/>
    <property type="project" value="InterPro"/>
</dbReference>
<evidence type="ECO:0000256" key="8">
    <source>
        <dbReference type="ARBA" id="ARBA00023170"/>
    </source>
</evidence>
<feature type="transmembrane region" description="Helical" evidence="10">
    <location>
        <begin position="194"/>
        <end position="218"/>
    </location>
</feature>
<keyword evidence="2" id="KW-1003">Cell membrane</keyword>
<evidence type="ECO:0000256" key="2">
    <source>
        <dbReference type="ARBA" id="ARBA00022475"/>
    </source>
</evidence>
<dbReference type="AlphaFoldDB" id="A0A182XFP9"/>
<dbReference type="GO" id="GO:0005886">
    <property type="term" value="C:plasma membrane"/>
    <property type="evidence" value="ECO:0007669"/>
    <property type="project" value="UniProtKB-SubCell"/>
</dbReference>
<evidence type="ECO:0000256" key="9">
    <source>
        <dbReference type="ARBA" id="ARBA00023224"/>
    </source>
</evidence>
<keyword evidence="3" id="KW-0716">Sensory transduction</keyword>
<evidence type="ECO:0000256" key="4">
    <source>
        <dbReference type="ARBA" id="ARBA00022692"/>
    </source>
</evidence>
<protein>
    <submittedName>
        <fullName evidence="11">Uncharacterized protein</fullName>
    </submittedName>
</protein>
<dbReference type="Proteomes" id="UP000076407">
    <property type="component" value="Unassembled WGS sequence"/>
</dbReference>
<keyword evidence="5" id="KW-0552">Olfaction</keyword>
<dbReference type="PANTHER" id="PTHR21137:SF35">
    <property type="entry name" value="ODORANT RECEPTOR 19A-RELATED"/>
    <property type="match status" value="1"/>
</dbReference>
<dbReference type="Pfam" id="PF02949">
    <property type="entry name" value="7tm_6"/>
    <property type="match status" value="1"/>
</dbReference>
<evidence type="ECO:0000256" key="3">
    <source>
        <dbReference type="ARBA" id="ARBA00022606"/>
    </source>
</evidence>
<name>A0A182XFP9_ANOQN</name>
<evidence type="ECO:0000256" key="5">
    <source>
        <dbReference type="ARBA" id="ARBA00022725"/>
    </source>
</evidence>
<evidence type="ECO:0000313" key="12">
    <source>
        <dbReference type="Proteomes" id="UP000076407"/>
    </source>
</evidence>